<accession>G8H105</accession>
<evidence type="ECO:0000256" key="1">
    <source>
        <dbReference type="SAM" id="MobiDB-lite"/>
    </source>
</evidence>
<gene>
    <name evidence="2" type="ORF">cy02</name>
</gene>
<dbReference type="EMBL" id="JN227533">
    <property type="protein sequence ID" value="AEQ32079.1"/>
    <property type="molecule type" value="Genomic_DNA"/>
</dbReference>
<evidence type="ECO:0000313" key="2">
    <source>
        <dbReference type="EMBL" id="AEQ32079.1"/>
    </source>
</evidence>
<proteinExistence type="predicted"/>
<feature type="compositionally biased region" description="Polar residues" evidence="1">
    <location>
        <begin position="38"/>
        <end position="58"/>
    </location>
</feature>
<feature type="compositionally biased region" description="Basic residues" evidence="1">
    <location>
        <begin position="60"/>
        <end position="70"/>
    </location>
</feature>
<name>G8H105_9BETA</name>
<reference evidence="2 3" key="1">
    <citation type="journal article" date="2011" name="J. Virol.">
        <title>Genomic sequencing and characterization of cynomolgus macaque cytomegalovirus.</title>
        <authorList>
            <person name="Marsh A.K."/>
            <person name="Willer D.O."/>
            <person name="Ambagala A.P."/>
            <person name="Dzamba M."/>
            <person name="Chan J.K."/>
            <person name="Pilon R."/>
            <person name="Fournier J."/>
            <person name="Sandstrom P."/>
            <person name="Brudno M."/>
            <person name="Macdonald K.S."/>
        </authorList>
    </citation>
    <scope>NUCLEOTIDE SEQUENCE [LARGE SCALE GENOMIC DNA]</scope>
    <source>
        <strain evidence="2 3">Ottawa</strain>
    </source>
</reference>
<protein>
    <submittedName>
        <fullName evidence="2">Uncharacterized protein</fullName>
    </submittedName>
</protein>
<evidence type="ECO:0000313" key="3">
    <source>
        <dbReference type="Proteomes" id="UP000174965"/>
    </source>
</evidence>
<dbReference type="Proteomes" id="UP000174965">
    <property type="component" value="Segment"/>
</dbReference>
<feature type="region of interest" description="Disordered" evidence="1">
    <location>
        <begin position="38"/>
        <end position="86"/>
    </location>
</feature>
<organism evidence="2 3">
    <name type="scientific">macacine betaherpesvirus 8</name>
    <dbReference type="NCBI Taxonomy" id="2560567"/>
    <lineage>
        <taxon>Viruses</taxon>
        <taxon>Duplodnaviria</taxon>
        <taxon>Heunggongvirae</taxon>
        <taxon>Peploviricota</taxon>
        <taxon>Herviviricetes</taxon>
        <taxon>Herpesvirales</taxon>
        <taxon>Orthoherpesviridae</taxon>
        <taxon>Betaherpesvirinae</taxon>
        <taxon>Cytomegalovirus</taxon>
        <taxon>Cytomegalovirus macacinebeta8</taxon>
    </lineage>
</organism>
<keyword evidence="3" id="KW-1185">Reference proteome</keyword>
<sequence length="86" mass="9852">MPPPTPLQHPPLTCPTSTYALPLLVYLQHLVISYTHLSPRSPANTSTQPPTPKHTQTIRSPRRPGRRSAPHLRLPYQPLRYAHRHR</sequence>